<dbReference type="Pfam" id="PF01346">
    <property type="entry name" value="FKBP_N"/>
    <property type="match status" value="1"/>
</dbReference>
<evidence type="ECO:0000256" key="2">
    <source>
        <dbReference type="ARBA" id="ARBA00006577"/>
    </source>
</evidence>
<dbReference type="GO" id="GO:0003755">
    <property type="term" value="F:peptidyl-prolyl cis-trans isomerase activity"/>
    <property type="evidence" value="ECO:0007669"/>
    <property type="project" value="UniProtKB-UniRule"/>
</dbReference>
<feature type="domain" description="PPIase FKBP-type" evidence="9">
    <location>
        <begin position="143"/>
        <end position="229"/>
    </location>
</feature>
<proteinExistence type="inferred from homology"/>
<dbReference type="PANTHER" id="PTHR43811:SF19">
    <property type="entry name" value="39 KDA FK506-BINDING NUCLEAR PROTEIN"/>
    <property type="match status" value="1"/>
</dbReference>
<evidence type="ECO:0000256" key="8">
    <source>
        <dbReference type="SAM" id="SignalP"/>
    </source>
</evidence>
<dbReference type="Proteomes" id="UP000245125">
    <property type="component" value="Unassembled WGS sequence"/>
</dbReference>
<keyword evidence="5 6" id="KW-0413">Isomerase</keyword>
<evidence type="ECO:0000313" key="10">
    <source>
        <dbReference type="EMBL" id="SPQ00288.1"/>
    </source>
</evidence>
<keyword evidence="11" id="KW-1185">Reference proteome</keyword>
<dbReference type="InterPro" id="IPR000774">
    <property type="entry name" value="PPIase_FKBP_N"/>
</dbReference>
<keyword evidence="4 6" id="KW-0697">Rotamase</keyword>
<sequence>MRRFLVVIAVSALFFAAAAYGEEMSLKDSKDKVSYAIGLDVGNAMKKQSIDINTDVFIRGVKDALSGGQKLMTDDEVRETMTAFSHEMAEKQKEKMKKLGDKNKQEGDAFLAENKKKEGIKTLPSGLQYKVITEGSGKTPTGSDTVTVNYRGTLIDGTEFDSSYKRGQPATFPVNGVIKGWTEALQLMKEGAKWQIFIPSDLAYGDKGAGNVIGPNAVLVFDVELISVKEAEKK</sequence>
<comment type="similarity">
    <text evidence="2 7">Belongs to the FKBP-type PPIase family.</text>
</comment>
<dbReference type="Pfam" id="PF00254">
    <property type="entry name" value="FKBP_C"/>
    <property type="match status" value="1"/>
</dbReference>
<evidence type="ECO:0000256" key="4">
    <source>
        <dbReference type="ARBA" id="ARBA00023110"/>
    </source>
</evidence>
<reference evidence="11" key="1">
    <citation type="submission" date="2018-03" db="EMBL/GenBank/DDBJ databases">
        <authorList>
            <person name="Zecchin S."/>
        </authorList>
    </citation>
    <scope>NUCLEOTIDE SEQUENCE [LARGE SCALE GENOMIC DNA]</scope>
</reference>
<name>A0A2U3QFW5_9BACT</name>
<feature type="signal peptide" evidence="8">
    <location>
        <begin position="1"/>
        <end position="19"/>
    </location>
</feature>
<dbReference type="AlphaFoldDB" id="A0A2U3QFW5"/>
<dbReference type="InterPro" id="IPR001179">
    <property type="entry name" value="PPIase_FKBP_dom"/>
</dbReference>
<dbReference type="EC" id="5.2.1.8" evidence="7"/>
<accession>A0A2U3QFW5</accession>
<dbReference type="Gene3D" id="3.10.50.40">
    <property type="match status" value="1"/>
</dbReference>
<evidence type="ECO:0000256" key="3">
    <source>
        <dbReference type="ARBA" id="ARBA00022729"/>
    </source>
</evidence>
<protein>
    <recommendedName>
        <fullName evidence="7">Peptidyl-prolyl cis-trans isomerase</fullName>
        <ecNumber evidence="7">5.2.1.8</ecNumber>
    </recommendedName>
</protein>
<evidence type="ECO:0000256" key="1">
    <source>
        <dbReference type="ARBA" id="ARBA00000971"/>
    </source>
</evidence>
<organism evidence="10 11">
    <name type="scientific">Candidatus Sulfobium mesophilum</name>
    <dbReference type="NCBI Taxonomy" id="2016548"/>
    <lineage>
        <taxon>Bacteria</taxon>
        <taxon>Pseudomonadati</taxon>
        <taxon>Nitrospirota</taxon>
        <taxon>Nitrospiria</taxon>
        <taxon>Nitrospirales</taxon>
        <taxon>Nitrospiraceae</taxon>
        <taxon>Candidatus Sulfobium</taxon>
    </lineage>
</organism>
<dbReference type="Gene3D" id="1.10.287.460">
    <property type="entry name" value="Peptidyl-prolyl cis-trans isomerase, FKBP-type, N-terminal domain"/>
    <property type="match status" value="1"/>
</dbReference>
<evidence type="ECO:0000256" key="6">
    <source>
        <dbReference type="PROSITE-ProRule" id="PRU00277"/>
    </source>
</evidence>
<gene>
    <name evidence="10" type="primary">mip</name>
    <name evidence="10" type="ORF">NBG4_20094</name>
</gene>
<dbReference type="InterPro" id="IPR036944">
    <property type="entry name" value="PPIase_FKBP_N_sf"/>
</dbReference>
<evidence type="ECO:0000259" key="9">
    <source>
        <dbReference type="PROSITE" id="PS50059"/>
    </source>
</evidence>
<dbReference type="FunFam" id="3.10.50.40:FF:000045">
    <property type="entry name" value="Peptidyl-prolyl cis-trans isomerase"/>
    <property type="match status" value="1"/>
</dbReference>
<dbReference type="SUPFAM" id="SSF54534">
    <property type="entry name" value="FKBP-like"/>
    <property type="match status" value="1"/>
</dbReference>
<evidence type="ECO:0000256" key="5">
    <source>
        <dbReference type="ARBA" id="ARBA00023235"/>
    </source>
</evidence>
<dbReference type="InterPro" id="IPR046357">
    <property type="entry name" value="PPIase_dom_sf"/>
</dbReference>
<dbReference type="PROSITE" id="PS50059">
    <property type="entry name" value="FKBP_PPIASE"/>
    <property type="match status" value="1"/>
</dbReference>
<evidence type="ECO:0000256" key="7">
    <source>
        <dbReference type="RuleBase" id="RU003915"/>
    </source>
</evidence>
<comment type="catalytic activity">
    <reaction evidence="1 6 7">
        <text>[protein]-peptidylproline (omega=180) = [protein]-peptidylproline (omega=0)</text>
        <dbReference type="Rhea" id="RHEA:16237"/>
        <dbReference type="Rhea" id="RHEA-COMP:10747"/>
        <dbReference type="Rhea" id="RHEA-COMP:10748"/>
        <dbReference type="ChEBI" id="CHEBI:83833"/>
        <dbReference type="ChEBI" id="CHEBI:83834"/>
        <dbReference type="EC" id="5.2.1.8"/>
    </reaction>
</comment>
<dbReference type="InterPro" id="IPR008104">
    <property type="entry name" value="INFPOTNTIATR"/>
</dbReference>
<dbReference type="EMBL" id="OUUY01000064">
    <property type="protein sequence ID" value="SPQ00288.1"/>
    <property type="molecule type" value="Genomic_DNA"/>
</dbReference>
<dbReference type="GO" id="GO:0006457">
    <property type="term" value="P:protein folding"/>
    <property type="evidence" value="ECO:0007669"/>
    <property type="project" value="InterPro"/>
</dbReference>
<dbReference type="GO" id="GO:0016020">
    <property type="term" value="C:membrane"/>
    <property type="evidence" value="ECO:0007669"/>
    <property type="project" value="InterPro"/>
</dbReference>
<dbReference type="PANTHER" id="PTHR43811">
    <property type="entry name" value="FKBP-TYPE PEPTIDYL-PROLYL CIS-TRANS ISOMERASE FKPA"/>
    <property type="match status" value="1"/>
</dbReference>
<dbReference type="PRINTS" id="PR01730">
    <property type="entry name" value="INFPOTNTIATR"/>
</dbReference>
<keyword evidence="3 8" id="KW-0732">Signal</keyword>
<evidence type="ECO:0000313" key="11">
    <source>
        <dbReference type="Proteomes" id="UP000245125"/>
    </source>
</evidence>
<feature type="chain" id="PRO_5015662478" description="Peptidyl-prolyl cis-trans isomerase" evidence="8">
    <location>
        <begin position="20"/>
        <end position="234"/>
    </location>
</feature>